<evidence type="ECO:0000259" key="3">
    <source>
        <dbReference type="Pfam" id="PF05239"/>
    </source>
</evidence>
<evidence type="ECO:0000313" key="4">
    <source>
        <dbReference type="EMBL" id="GGK54704.1"/>
    </source>
</evidence>
<feature type="compositionally biased region" description="Polar residues" evidence="1">
    <location>
        <begin position="38"/>
        <end position="47"/>
    </location>
</feature>
<keyword evidence="5" id="KW-1185">Reference proteome</keyword>
<feature type="domain" description="PRC-barrel" evidence="3">
    <location>
        <begin position="82"/>
        <end position="155"/>
    </location>
</feature>
<feature type="domain" description="PRC-barrel" evidence="3">
    <location>
        <begin position="174"/>
        <end position="239"/>
    </location>
</feature>
<comment type="caution">
    <text evidence="4">The sequence shown here is derived from an EMBL/GenBank/DDBJ whole genome shotgun (WGS) entry which is preliminary data.</text>
</comment>
<name>A0A917VA42_9HYPH</name>
<proteinExistence type="predicted"/>
<reference evidence="4 5" key="1">
    <citation type="journal article" date="2014" name="Int. J. Syst. Evol. Microbiol.">
        <title>Complete genome sequence of Corynebacterium casei LMG S-19264T (=DSM 44701T), isolated from a smear-ripened cheese.</title>
        <authorList>
            <consortium name="US DOE Joint Genome Institute (JGI-PGF)"/>
            <person name="Walter F."/>
            <person name="Albersmeier A."/>
            <person name="Kalinowski J."/>
            <person name="Ruckert C."/>
        </authorList>
    </citation>
    <scope>NUCLEOTIDE SEQUENCE [LARGE SCALE GENOMIC DNA]</scope>
    <source>
        <strain evidence="4 5">CGMCC 1.9161</strain>
    </source>
</reference>
<feature type="chain" id="PRO_5037893563" description="PRC-barrel domain-containing protein" evidence="2">
    <location>
        <begin position="25"/>
        <end position="268"/>
    </location>
</feature>
<dbReference type="RefSeq" id="WP_188915715.1">
    <property type="nucleotide sequence ID" value="NZ_BMMF01000020.1"/>
</dbReference>
<dbReference type="EMBL" id="BMMF01000020">
    <property type="protein sequence ID" value="GGK54704.1"/>
    <property type="molecule type" value="Genomic_DNA"/>
</dbReference>
<evidence type="ECO:0000313" key="5">
    <source>
        <dbReference type="Proteomes" id="UP000600449"/>
    </source>
</evidence>
<dbReference type="PANTHER" id="PTHR36505">
    <property type="entry name" value="BLR1072 PROTEIN"/>
    <property type="match status" value="1"/>
</dbReference>
<dbReference type="AlphaFoldDB" id="A0A917VA42"/>
<dbReference type="Gene3D" id="2.30.30.240">
    <property type="entry name" value="PRC-barrel domain"/>
    <property type="match status" value="1"/>
</dbReference>
<dbReference type="SUPFAM" id="SSF50346">
    <property type="entry name" value="PRC-barrel domain"/>
    <property type="match status" value="1"/>
</dbReference>
<dbReference type="Proteomes" id="UP000600449">
    <property type="component" value="Unassembled WGS sequence"/>
</dbReference>
<sequence>MTTIFRTFALASAALLAATAQPFAQLEPPFALERPNPIENQPGSPNTPRGAGGATPGAVANEDPALPFVAPPLDEAALYAGFRVEDLMGERLYGAEGDVVGTVRDLVIDRDGRVVSLVAESGGFLDLGNSYFRVPWEDIATTPGEDGVAVPIDEEEAELYDPFGDRDWVETGPREFRASEVIGDYVQLADQTGFGIVVDLVVAPQDGRLLAALVSRRGAFGGGLYAYPFTGREAGFDAGVERVELPYGSPADASRGLPADAARFEDPF</sequence>
<accession>A0A917VA42</accession>
<dbReference type="InterPro" id="IPR011033">
    <property type="entry name" value="PRC_barrel-like_sf"/>
</dbReference>
<keyword evidence="2" id="KW-0732">Signal</keyword>
<feature type="region of interest" description="Disordered" evidence="1">
    <location>
        <begin position="32"/>
        <end position="62"/>
    </location>
</feature>
<organism evidence="4 5">
    <name type="scientific">Salinarimonas ramus</name>
    <dbReference type="NCBI Taxonomy" id="690164"/>
    <lineage>
        <taxon>Bacteria</taxon>
        <taxon>Pseudomonadati</taxon>
        <taxon>Pseudomonadota</taxon>
        <taxon>Alphaproteobacteria</taxon>
        <taxon>Hyphomicrobiales</taxon>
        <taxon>Salinarimonadaceae</taxon>
        <taxon>Salinarimonas</taxon>
    </lineage>
</organism>
<dbReference type="InterPro" id="IPR027275">
    <property type="entry name" value="PRC-brl_dom"/>
</dbReference>
<evidence type="ECO:0000256" key="1">
    <source>
        <dbReference type="SAM" id="MobiDB-lite"/>
    </source>
</evidence>
<feature type="signal peptide" evidence="2">
    <location>
        <begin position="1"/>
        <end position="24"/>
    </location>
</feature>
<protein>
    <recommendedName>
        <fullName evidence="3">PRC-barrel domain-containing protein</fullName>
    </recommendedName>
</protein>
<dbReference type="Pfam" id="PF05239">
    <property type="entry name" value="PRC"/>
    <property type="match status" value="2"/>
</dbReference>
<gene>
    <name evidence="4" type="ORF">GCM10011322_46860</name>
</gene>
<evidence type="ECO:0000256" key="2">
    <source>
        <dbReference type="SAM" id="SignalP"/>
    </source>
</evidence>
<dbReference type="PANTHER" id="PTHR36505:SF1">
    <property type="entry name" value="BLR1072 PROTEIN"/>
    <property type="match status" value="1"/>
</dbReference>